<feature type="transmembrane region" description="Helical" evidence="1">
    <location>
        <begin position="30"/>
        <end position="50"/>
    </location>
</feature>
<proteinExistence type="predicted"/>
<feature type="transmembrane region" description="Helical" evidence="1">
    <location>
        <begin position="115"/>
        <end position="135"/>
    </location>
</feature>
<protein>
    <submittedName>
        <fullName evidence="2">Uncharacterized protein</fullName>
    </submittedName>
</protein>
<keyword evidence="3" id="KW-1185">Reference proteome</keyword>
<evidence type="ECO:0000256" key="1">
    <source>
        <dbReference type="SAM" id="Phobius"/>
    </source>
</evidence>
<keyword evidence="1" id="KW-1133">Transmembrane helix</keyword>
<organism evidence="2 3">
    <name type="scientific">Phomopsis amygdali</name>
    <name type="common">Fusicoccum amygdali</name>
    <dbReference type="NCBI Taxonomy" id="1214568"/>
    <lineage>
        <taxon>Eukaryota</taxon>
        <taxon>Fungi</taxon>
        <taxon>Dikarya</taxon>
        <taxon>Ascomycota</taxon>
        <taxon>Pezizomycotina</taxon>
        <taxon>Sordariomycetes</taxon>
        <taxon>Sordariomycetidae</taxon>
        <taxon>Diaporthales</taxon>
        <taxon>Diaporthaceae</taxon>
        <taxon>Diaporthe</taxon>
    </lineage>
</organism>
<evidence type="ECO:0000313" key="3">
    <source>
        <dbReference type="Proteomes" id="UP001265746"/>
    </source>
</evidence>
<feature type="transmembrane region" description="Helical" evidence="1">
    <location>
        <begin position="70"/>
        <end position="94"/>
    </location>
</feature>
<gene>
    <name evidence="2" type="ORF">N8I77_012989</name>
</gene>
<accession>A0AAD9VWY1</accession>
<keyword evidence="1" id="KW-0812">Transmembrane</keyword>
<comment type="caution">
    <text evidence="2">The sequence shown here is derived from an EMBL/GenBank/DDBJ whole genome shotgun (WGS) entry which is preliminary data.</text>
</comment>
<feature type="transmembrane region" description="Helical" evidence="1">
    <location>
        <begin position="180"/>
        <end position="199"/>
    </location>
</feature>
<dbReference type="GO" id="GO:0016020">
    <property type="term" value="C:membrane"/>
    <property type="evidence" value="ECO:0007669"/>
    <property type="project" value="TreeGrafter"/>
</dbReference>
<feature type="transmembrane region" description="Helical" evidence="1">
    <location>
        <begin position="219"/>
        <end position="242"/>
    </location>
</feature>
<dbReference type="PROSITE" id="PS51257">
    <property type="entry name" value="PROKAR_LIPOPROTEIN"/>
    <property type="match status" value="1"/>
</dbReference>
<sequence>MVRFQNPLKFGKDLWDPSHRYETSWLLPPYALCACRAVFGLYGIFVELFASGWYCTHPSYGGCKQAGDSFSYFTVLTYWGLAFYNLTAAVHTFTYARTGTPLLDRFPRPLQALHAFYYTTITTYPFIVTAVYWGVIFPGVWFADEFSGWSNTSQHALNSFFALFEIVVPRTPLPPWIHMLWLVIVLALYLALAYVTYATKGFYTYTFLNIQEQGSAITAAWIIAIAVAACVIFLLVMGALWLRLWVTEKKARLDGRFAGQPTALRSTTDVELGAYRQEETKAISPHHY</sequence>
<dbReference type="AlphaFoldDB" id="A0AAD9VWY1"/>
<evidence type="ECO:0000313" key="2">
    <source>
        <dbReference type="EMBL" id="KAK2597122.1"/>
    </source>
</evidence>
<name>A0AAD9VWY1_PHOAM</name>
<dbReference type="PANTHER" id="PTHR12242">
    <property type="entry name" value="OS02G0130600 PROTEIN-RELATED"/>
    <property type="match status" value="1"/>
</dbReference>
<dbReference type="Proteomes" id="UP001265746">
    <property type="component" value="Unassembled WGS sequence"/>
</dbReference>
<keyword evidence="1" id="KW-0472">Membrane</keyword>
<dbReference type="EMBL" id="JAUJFL010000010">
    <property type="protein sequence ID" value="KAK2597122.1"/>
    <property type="molecule type" value="Genomic_DNA"/>
</dbReference>
<reference evidence="2" key="1">
    <citation type="submission" date="2023-06" db="EMBL/GenBank/DDBJ databases">
        <authorList>
            <person name="Noh H."/>
        </authorList>
    </citation>
    <scope>NUCLEOTIDE SEQUENCE</scope>
    <source>
        <strain evidence="2">DUCC20226</strain>
    </source>
</reference>
<dbReference type="PANTHER" id="PTHR12242:SF1">
    <property type="entry name" value="MYND-TYPE DOMAIN-CONTAINING PROTEIN"/>
    <property type="match status" value="1"/>
</dbReference>